<dbReference type="PANTHER" id="PTHR31807:SF37">
    <property type="entry name" value="HAUS AUGMIN-LIKE COMPLEX SUBUNIT 8"/>
    <property type="match status" value="1"/>
</dbReference>
<feature type="region of interest" description="Disordered" evidence="2">
    <location>
        <begin position="309"/>
        <end position="387"/>
    </location>
</feature>
<reference evidence="3" key="1">
    <citation type="submission" date="2019-08" db="EMBL/GenBank/DDBJ databases">
        <title>Reference gene set and small RNA set construction with multiple tissues from Davidia involucrata Baill.</title>
        <authorList>
            <person name="Yang H."/>
            <person name="Zhou C."/>
            <person name="Li G."/>
            <person name="Wang J."/>
            <person name="Gao P."/>
            <person name="Wang M."/>
            <person name="Wang R."/>
            <person name="Zhao Y."/>
        </authorList>
    </citation>
    <scope>NUCLEOTIDE SEQUENCE</scope>
    <source>
        <tissue evidence="3">Mixed with DoveR01_LX</tissue>
    </source>
</reference>
<dbReference type="PANTHER" id="PTHR31807">
    <property type="entry name" value="AUGMIN FAMILY MEMBER"/>
    <property type="match status" value="1"/>
</dbReference>
<feature type="compositionally biased region" description="Basic and acidic residues" evidence="2">
    <location>
        <begin position="148"/>
        <end position="163"/>
    </location>
</feature>
<gene>
    <name evidence="3" type="ORF">Din_003403</name>
</gene>
<feature type="compositionally biased region" description="Low complexity" evidence="2">
    <location>
        <begin position="347"/>
        <end position="363"/>
    </location>
</feature>
<feature type="compositionally biased region" description="Polar residues" evidence="2">
    <location>
        <begin position="65"/>
        <end position="77"/>
    </location>
</feature>
<dbReference type="GO" id="GO:0008017">
    <property type="term" value="F:microtubule binding"/>
    <property type="evidence" value="ECO:0007669"/>
    <property type="project" value="TreeGrafter"/>
</dbReference>
<protein>
    <recommendedName>
        <fullName evidence="4">QWRF motif-containing protein 8</fullName>
    </recommendedName>
</protein>
<proteinExistence type="inferred from homology"/>
<sequence>MDVCELEQALQKHSAVESLETLRPPLVPAGKNNGTTGRSRTREVSSRYRSPTPSTPSGPRHFPSPNVTRTVSASSQLVPKRAISAERKRLSTPPSPKSPSTPVHDTSTEMQLASRKIMGSRLPEVLWPSKMRSLSVSFQSDTFSLPVSKKEKPVTHALSDRTLKPSSNVAHKQVETSPVSRKPTPERKRSPLKGKNAAHQSENFKPVDGLHARLVDQHRWPSRTGGKVSSSALTSSMDLTNKIGRTSTLPHLGVGISSLRRMPISDGKSKPLQKAVSDAVRLASFNEIGRVEVEVSLVDDNSRRESGLHKLVSSSSLERTSLMTPAVKSRSMPTPVSRPPSPNKTPVLSSSVSRGVSPSRTRSLNPTPPRGVSPSWIRPSSSSRQSNSSTSVLSFIADIKKGKKGVNHIEDAHQLRLLYNRYLQWRYANARADAALYNQKVTSEKTLYNVWRTTSDLWDSVTEKRIDLQQLRLKMKLYSFLNEQMAYLDGWASIERDHTSSLSRAIEDLQASTLRLPIIGGARADIEIVKAAVCSAIDVMQAMGSSMCSILSRVEGMNCLVSELADLATQERTMLDECAALLASTAAMQVEEYSLGTHLIQLKQAWKSGDQPILAIKTPS</sequence>
<evidence type="ECO:0000256" key="2">
    <source>
        <dbReference type="SAM" id="MobiDB-lite"/>
    </source>
</evidence>
<evidence type="ECO:0000256" key="1">
    <source>
        <dbReference type="ARBA" id="ARBA00010016"/>
    </source>
</evidence>
<name>A0A5B6YQ57_DAVIN</name>
<feature type="region of interest" description="Disordered" evidence="2">
    <location>
        <begin position="146"/>
        <end position="208"/>
    </location>
</feature>
<dbReference type="InterPro" id="IPR007573">
    <property type="entry name" value="QWRF"/>
</dbReference>
<feature type="region of interest" description="Disordered" evidence="2">
    <location>
        <begin position="13"/>
        <end position="112"/>
    </location>
</feature>
<dbReference type="GO" id="GO:0005880">
    <property type="term" value="C:nuclear microtubule"/>
    <property type="evidence" value="ECO:0007669"/>
    <property type="project" value="TreeGrafter"/>
</dbReference>
<evidence type="ECO:0000313" key="3">
    <source>
        <dbReference type="EMBL" id="MPA33962.1"/>
    </source>
</evidence>
<dbReference type="AlphaFoldDB" id="A0A5B6YQ57"/>
<accession>A0A5B6YQ57</accession>
<feature type="compositionally biased region" description="Low complexity" evidence="2">
    <location>
        <begin position="47"/>
        <end position="60"/>
    </location>
</feature>
<organism evidence="3">
    <name type="scientific">Davidia involucrata</name>
    <name type="common">Dove tree</name>
    <dbReference type="NCBI Taxonomy" id="16924"/>
    <lineage>
        <taxon>Eukaryota</taxon>
        <taxon>Viridiplantae</taxon>
        <taxon>Streptophyta</taxon>
        <taxon>Embryophyta</taxon>
        <taxon>Tracheophyta</taxon>
        <taxon>Spermatophyta</taxon>
        <taxon>Magnoliopsida</taxon>
        <taxon>eudicotyledons</taxon>
        <taxon>Gunneridae</taxon>
        <taxon>Pentapetalae</taxon>
        <taxon>asterids</taxon>
        <taxon>Cornales</taxon>
        <taxon>Nyssaceae</taxon>
        <taxon>Davidia</taxon>
    </lineage>
</organism>
<feature type="compositionally biased region" description="Low complexity" evidence="2">
    <location>
        <begin position="373"/>
        <end position="387"/>
    </location>
</feature>
<dbReference type="GO" id="GO:0005737">
    <property type="term" value="C:cytoplasm"/>
    <property type="evidence" value="ECO:0007669"/>
    <property type="project" value="TreeGrafter"/>
</dbReference>
<dbReference type="Pfam" id="PF04484">
    <property type="entry name" value="QWRF"/>
    <property type="match status" value="1"/>
</dbReference>
<comment type="similarity">
    <text evidence="1">Belongs to the QWRF family.</text>
</comment>
<dbReference type="EMBL" id="GHES01003403">
    <property type="protein sequence ID" value="MPA33962.1"/>
    <property type="molecule type" value="Transcribed_RNA"/>
</dbReference>
<feature type="compositionally biased region" description="Polar residues" evidence="2">
    <location>
        <begin position="164"/>
        <end position="179"/>
    </location>
</feature>
<feature type="compositionally biased region" description="Polar residues" evidence="2">
    <location>
        <begin position="312"/>
        <end position="323"/>
    </location>
</feature>
<evidence type="ECO:0008006" key="4">
    <source>
        <dbReference type="Google" id="ProtNLM"/>
    </source>
</evidence>
<dbReference type="GO" id="GO:0051225">
    <property type="term" value="P:spindle assembly"/>
    <property type="evidence" value="ECO:0007669"/>
    <property type="project" value="TreeGrafter"/>
</dbReference>